<evidence type="ECO:0000313" key="4">
    <source>
        <dbReference type="EMBL" id="BBO78366.1"/>
    </source>
</evidence>
<dbReference type="AlphaFoldDB" id="A0A5K7Z946"/>
<dbReference type="PROSITE" id="PS51371">
    <property type="entry name" value="CBS"/>
    <property type="match status" value="2"/>
</dbReference>
<keyword evidence="1" id="KW-0677">Repeat</keyword>
<dbReference type="InterPro" id="IPR051462">
    <property type="entry name" value="CBS_domain-containing"/>
</dbReference>
<evidence type="ECO:0000256" key="2">
    <source>
        <dbReference type="PROSITE-ProRule" id="PRU00703"/>
    </source>
</evidence>
<feature type="domain" description="CBS" evidence="3">
    <location>
        <begin position="9"/>
        <end position="78"/>
    </location>
</feature>
<dbReference type="Gene3D" id="3.10.580.10">
    <property type="entry name" value="CBS-domain"/>
    <property type="match status" value="1"/>
</dbReference>
<proteinExistence type="predicted"/>
<dbReference type="OrthoDB" id="5419202at2"/>
<evidence type="ECO:0000313" key="5">
    <source>
        <dbReference type="Proteomes" id="UP000427769"/>
    </source>
</evidence>
<dbReference type="InterPro" id="IPR000644">
    <property type="entry name" value="CBS_dom"/>
</dbReference>
<accession>A0A5K7Z946</accession>
<evidence type="ECO:0000259" key="3">
    <source>
        <dbReference type="PROSITE" id="PS51371"/>
    </source>
</evidence>
<dbReference type="Pfam" id="PF00571">
    <property type="entry name" value="CBS"/>
    <property type="match status" value="2"/>
</dbReference>
<reference evidence="4 5" key="1">
    <citation type="submission" date="2019-11" db="EMBL/GenBank/DDBJ databases">
        <title>Comparative genomics of hydrocarbon-degrading Desulfosarcina strains.</title>
        <authorList>
            <person name="Watanabe M."/>
            <person name="Kojima H."/>
            <person name="Fukui M."/>
        </authorList>
    </citation>
    <scope>NUCLEOTIDE SEQUENCE [LARGE SCALE GENOMIC DNA]</scope>
    <source>
        <strain evidence="4 5">PP31</strain>
    </source>
</reference>
<dbReference type="RefSeq" id="WP_155307009.1">
    <property type="nucleotide sequence ID" value="NZ_AP021875.1"/>
</dbReference>
<keyword evidence="2" id="KW-0129">CBS domain</keyword>
<dbReference type="PANTHER" id="PTHR48108:SF35">
    <property type="entry name" value="ZINC METALLOPROTEASE MJ0392"/>
    <property type="match status" value="1"/>
</dbReference>
<sequence length="158" mass="18000">MTIYAKDVMSTDFETIHENAPIEDAIDRILNGKVRKTGHRNISLIALDDYGQLAGVISMYDVLYHLRPDFLNYNFGAEADAFMWTGQLKGLVAALKGQKVNQLMSQNVMGASIDDHIMVILDKMIKNKYRRLPILENKRPVGVIYISDVYHHIFTTLK</sequence>
<dbReference type="Proteomes" id="UP000427769">
    <property type="component" value="Chromosome"/>
</dbReference>
<dbReference type="KEGG" id="dwd:DSCW_57830"/>
<dbReference type="SUPFAM" id="SSF54631">
    <property type="entry name" value="CBS-domain pair"/>
    <property type="match status" value="1"/>
</dbReference>
<name>A0A5K7Z946_9BACT</name>
<protein>
    <recommendedName>
        <fullName evidence="3">CBS domain-containing protein</fullName>
    </recommendedName>
</protein>
<feature type="domain" description="CBS" evidence="3">
    <location>
        <begin position="104"/>
        <end position="158"/>
    </location>
</feature>
<keyword evidence="5" id="KW-1185">Reference proteome</keyword>
<dbReference type="SMART" id="SM00116">
    <property type="entry name" value="CBS"/>
    <property type="match status" value="2"/>
</dbReference>
<evidence type="ECO:0000256" key="1">
    <source>
        <dbReference type="ARBA" id="ARBA00022737"/>
    </source>
</evidence>
<dbReference type="InterPro" id="IPR046342">
    <property type="entry name" value="CBS_dom_sf"/>
</dbReference>
<organism evidence="4 5">
    <name type="scientific">Desulfosarcina widdelii</name>
    <dbReference type="NCBI Taxonomy" id="947919"/>
    <lineage>
        <taxon>Bacteria</taxon>
        <taxon>Pseudomonadati</taxon>
        <taxon>Thermodesulfobacteriota</taxon>
        <taxon>Desulfobacteria</taxon>
        <taxon>Desulfobacterales</taxon>
        <taxon>Desulfosarcinaceae</taxon>
        <taxon>Desulfosarcina</taxon>
    </lineage>
</organism>
<gene>
    <name evidence="4" type="ORF">DSCW_57830</name>
</gene>
<dbReference type="PANTHER" id="PTHR48108">
    <property type="entry name" value="CBS DOMAIN-CONTAINING PROTEIN CBSX2, CHLOROPLASTIC"/>
    <property type="match status" value="1"/>
</dbReference>
<dbReference type="EMBL" id="AP021875">
    <property type="protein sequence ID" value="BBO78366.1"/>
    <property type="molecule type" value="Genomic_DNA"/>
</dbReference>